<protein>
    <submittedName>
        <fullName evidence="2">Uncharacterized protein</fullName>
    </submittedName>
</protein>
<evidence type="ECO:0000313" key="2">
    <source>
        <dbReference type="EMBL" id="JAH53703.1"/>
    </source>
</evidence>
<feature type="region of interest" description="Disordered" evidence="1">
    <location>
        <begin position="1"/>
        <end position="21"/>
    </location>
</feature>
<proteinExistence type="predicted"/>
<dbReference type="AlphaFoldDB" id="A0A0E9TLS5"/>
<reference evidence="2" key="1">
    <citation type="submission" date="2014-11" db="EMBL/GenBank/DDBJ databases">
        <authorList>
            <person name="Amaro Gonzalez C."/>
        </authorList>
    </citation>
    <scope>NUCLEOTIDE SEQUENCE</scope>
</reference>
<sequence length="21" mass="2276">MDSSQIFSSLSKGTSCARTLR</sequence>
<evidence type="ECO:0000256" key="1">
    <source>
        <dbReference type="SAM" id="MobiDB-lite"/>
    </source>
</evidence>
<reference evidence="2" key="2">
    <citation type="journal article" date="2015" name="Fish Shellfish Immunol.">
        <title>Early steps in the European eel (Anguilla anguilla)-Vibrio vulnificus interaction in the gills: Role of the RtxA13 toxin.</title>
        <authorList>
            <person name="Callol A."/>
            <person name="Pajuelo D."/>
            <person name="Ebbesson L."/>
            <person name="Teles M."/>
            <person name="MacKenzie S."/>
            <person name="Amaro C."/>
        </authorList>
    </citation>
    <scope>NUCLEOTIDE SEQUENCE</scope>
</reference>
<dbReference type="EMBL" id="GBXM01054874">
    <property type="protein sequence ID" value="JAH53703.1"/>
    <property type="molecule type" value="Transcribed_RNA"/>
</dbReference>
<organism evidence="2">
    <name type="scientific">Anguilla anguilla</name>
    <name type="common">European freshwater eel</name>
    <name type="synonym">Muraena anguilla</name>
    <dbReference type="NCBI Taxonomy" id="7936"/>
    <lineage>
        <taxon>Eukaryota</taxon>
        <taxon>Metazoa</taxon>
        <taxon>Chordata</taxon>
        <taxon>Craniata</taxon>
        <taxon>Vertebrata</taxon>
        <taxon>Euteleostomi</taxon>
        <taxon>Actinopterygii</taxon>
        <taxon>Neopterygii</taxon>
        <taxon>Teleostei</taxon>
        <taxon>Anguilliformes</taxon>
        <taxon>Anguillidae</taxon>
        <taxon>Anguilla</taxon>
    </lineage>
</organism>
<accession>A0A0E9TLS5</accession>
<name>A0A0E9TLS5_ANGAN</name>